<evidence type="ECO:0000256" key="3">
    <source>
        <dbReference type="ARBA" id="ARBA00022490"/>
    </source>
</evidence>
<feature type="region of interest" description="Disordered" evidence="11">
    <location>
        <begin position="1134"/>
        <end position="1182"/>
    </location>
</feature>
<dbReference type="GO" id="GO:0005737">
    <property type="term" value="C:cytoplasm"/>
    <property type="evidence" value="ECO:0007669"/>
    <property type="project" value="UniProtKB-SubCell"/>
</dbReference>
<keyword evidence="7" id="KW-0804">Transcription</keyword>
<dbReference type="InterPro" id="IPR000014">
    <property type="entry name" value="PAS"/>
</dbReference>
<feature type="compositionally biased region" description="Basic and acidic residues" evidence="11">
    <location>
        <begin position="809"/>
        <end position="820"/>
    </location>
</feature>
<dbReference type="Ensembl" id="ENSCPIT00010015975.1">
    <property type="protein sequence ID" value="ENSCPIP00010013443.1"/>
    <property type="gene ID" value="ENSCPIG00010010607.1"/>
</dbReference>
<evidence type="ECO:0000256" key="7">
    <source>
        <dbReference type="ARBA" id="ARBA00023163"/>
    </source>
</evidence>
<feature type="region of interest" description="Disordered" evidence="11">
    <location>
        <begin position="515"/>
        <end position="603"/>
    </location>
</feature>
<feature type="compositionally biased region" description="Basic and acidic residues" evidence="11">
    <location>
        <begin position="544"/>
        <end position="557"/>
    </location>
</feature>
<feature type="compositionally biased region" description="Low complexity" evidence="11">
    <location>
        <begin position="78"/>
        <end position="89"/>
    </location>
</feature>
<dbReference type="PANTHER" id="PTHR11269:SF9">
    <property type="entry name" value="PERIOD CIRCADIAN PROTEIN HOMOLOG 2"/>
    <property type="match status" value="1"/>
</dbReference>
<dbReference type="SUPFAM" id="SSF55785">
    <property type="entry name" value="PYP-like sensor domain (PAS domain)"/>
    <property type="match status" value="1"/>
</dbReference>
<evidence type="ECO:0000256" key="10">
    <source>
        <dbReference type="ARBA" id="ARBA00042893"/>
    </source>
</evidence>
<dbReference type="InterPro" id="IPR022728">
    <property type="entry name" value="Period_circadian-like_C"/>
</dbReference>
<feature type="compositionally biased region" description="Polar residues" evidence="11">
    <location>
        <begin position="1162"/>
        <end position="1182"/>
    </location>
</feature>
<dbReference type="GO" id="GO:0001222">
    <property type="term" value="F:transcription corepressor binding"/>
    <property type="evidence" value="ECO:0007669"/>
    <property type="project" value="TreeGrafter"/>
</dbReference>
<dbReference type="InterPro" id="IPR048814">
    <property type="entry name" value="Per1-3_PAS-A"/>
</dbReference>
<dbReference type="GO" id="GO:0000122">
    <property type="term" value="P:negative regulation of transcription by RNA polymerase II"/>
    <property type="evidence" value="ECO:0007669"/>
    <property type="project" value="TreeGrafter"/>
</dbReference>
<feature type="region of interest" description="Disordered" evidence="11">
    <location>
        <begin position="740"/>
        <end position="763"/>
    </location>
</feature>
<evidence type="ECO:0000313" key="14">
    <source>
        <dbReference type="Proteomes" id="UP000694543"/>
    </source>
</evidence>
<dbReference type="GO" id="GO:0000976">
    <property type="term" value="F:transcription cis-regulatory region binding"/>
    <property type="evidence" value="ECO:0007669"/>
    <property type="project" value="TreeGrafter"/>
</dbReference>
<keyword evidence="3" id="KW-0963">Cytoplasm</keyword>
<dbReference type="GO" id="GO:0005634">
    <property type="term" value="C:nucleus"/>
    <property type="evidence" value="ECO:0007669"/>
    <property type="project" value="UniProtKB-SubCell"/>
</dbReference>
<feature type="compositionally biased region" description="Low complexity" evidence="11">
    <location>
        <begin position="530"/>
        <end position="543"/>
    </location>
</feature>
<evidence type="ECO:0000256" key="8">
    <source>
        <dbReference type="ARBA" id="ARBA00023242"/>
    </source>
</evidence>
<reference evidence="13" key="2">
    <citation type="submission" date="2025-09" db="UniProtKB">
        <authorList>
            <consortium name="Ensembl"/>
        </authorList>
    </citation>
    <scope>IDENTIFICATION</scope>
</reference>
<feature type="compositionally biased region" description="Basic and acidic residues" evidence="11">
    <location>
        <begin position="1016"/>
        <end position="1029"/>
    </location>
</feature>
<evidence type="ECO:0000256" key="9">
    <source>
        <dbReference type="ARBA" id="ARBA00039684"/>
    </source>
</evidence>
<organism evidence="13 14">
    <name type="scientific">Chrysolophus pictus</name>
    <name type="common">Golden pheasant</name>
    <name type="synonym">Phasianus pictus</name>
    <dbReference type="NCBI Taxonomy" id="9089"/>
    <lineage>
        <taxon>Eukaryota</taxon>
        <taxon>Metazoa</taxon>
        <taxon>Chordata</taxon>
        <taxon>Craniata</taxon>
        <taxon>Vertebrata</taxon>
        <taxon>Euteleostomi</taxon>
        <taxon>Archelosauria</taxon>
        <taxon>Archosauria</taxon>
        <taxon>Dinosauria</taxon>
        <taxon>Saurischia</taxon>
        <taxon>Theropoda</taxon>
        <taxon>Coelurosauria</taxon>
        <taxon>Aves</taxon>
        <taxon>Neognathae</taxon>
        <taxon>Galloanserae</taxon>
        <taxon>Galliformes</taxon>
        <taxon>Phasianidae</taxon>
        <taxon>Phasianinae</taxon>
        <taxon>Chrysolophus</taxon>
    </lineage>
</organism>
<dbReference type="Proteomes" id="UP000694543">
    <property type="component" value="Unplaced"/>
</dbReference>
<sequence length="1329" mass="146051">MDCIEVRGFYSSTEEQNPEQQADISENISSLFSLKEQQKMSEYSGLASNHSQMIAEDSEIQPKPEHSPEVLQEDIEMSSGSSGNDFSGNETNENYSSGHDSHGHESDENGKDSAMLMESSDCHKSSSSNAFSLMIANSEHNQSSSGCSSEQSTKAKTQKELLKTLQDVLTTLKYALKSIKQVKANEEYYQLLMINESQPSGLNVSSYTVEEVETITSEYIMKNADMFAVAVSLITGKIVYISDQAASILRCKRGYFKNAKFVELLAPQDVSVFYTSTTPYRLPSWNICSRAESSTQDCMEEKSFFCRISAGKERENEICYHPFRMTPYLIKVQDPEVAEDQLCCVLLAEKVHSGYEAPRIPPDKRIFTTTHTPTCLFQDVDERAVPLLGYLPQDLIGTPVLVHLHPNDRPLMLAIHKKILQYGGQPFDYSPIRFCTRNGDYITMDTSWSSFINPWSRKVSFIIGRHKVRTGPLNEDVFAAPNYTEDRILHPSVQEITEQIYRLLLQPVHNSGSSGYGSLGSNGSHEHLMSVASSSDSAGNNNDDTQKDKTISQDARKVKTKGQRIFTENKGKLEHKKEPSAEKQNGPGGQVKEVIGKDTTATATPKNVATEELAWKEQPVYSYQQISCLDSVIRYLESCNVPGTAKRKCEPSSSVNSGVHEQKASVNAIQPLGDSTVLKASGKASGPPVVGAHLTSLALPGKPESVVSLTSQCSYSSTIVHVGDKKTQPELEMIEDGPSGAELLDSQLPAPPSSSTHVNQEKESFKKLGLTKEVLAVHTQKEEQSFLNKFKEIKRFNIFQSHCNYYLQDKPKGRPGERGGRGQRNGTSGMDQPWKKSGKNRKSKRIKPQESSDSTTSGTKFPHRFPLQGLNTTAWSPSDTSQASYSAMSFPTVMPAYPLPVFPAAAAGTVPPAPETSVSGFNQLPDSGNTCPMQPSQFSAPLMTPVVALVLPNYVYPEMNNSLPQTLYHSQANFPTHPAFSSQTVFPAQPPFTTPTPFPQQAFFPTQPFHYNPPAENEKVPVTETRNEPSRSCTPQSVGPQDQASPPLFQSRCSSPLNLLQLEENTKTVESGAPAGLHGALNEEGAIGKIMTTDDGSGKGSLPAESPMDAQNSDALSMSSVLLDILLQEDACSGTGSASSGSGVSAAAESLGSGSNGCDMSGSRTGSSETSHTSKYFGSIDSSENHHKTKMKAGIEESEHFIKYVLQDPIWLLMANTDDTVMMTYQIPSRDLETVLKEDKLKLKQMQKLQPKFTEDQKRELIEVHPWIQQGGLPKTVANSECIFCEDNIQSNFYTSYDEEIHEMDLNEMIEDSGENNLVSLSQVSEEQT</sequence>
<evidence type="ECO:0000313" key="13">
    <source>
        <dbReference type="Ensembl" id="ENSCPIP00010013443.1"/>
    </source>
</evidence>
<keyword evidence="6" id="KW-0090">Biological rhythms</keyword>
<feature type="compositionally biased region" description="Polar residues" evidence="11">
    <location>
        <begin position="10"/>
        <end position="22"/>
    </location>
</feature>
<evidence type="ECO:0000259" key="12">
    <source>
        <dbReference type="PROSITE" id="PS50112"/>
    </source>
</evidence>
<feature type="compositionally biased region" description="Polar residues" evidence="11">
    <location>
        <begin position="849"/>
        <end position="859"/>
    </location>
</feature>
<evidence type="ECO:0000256" key="1">
    <source>
        <dbReference type="ARBA" id="ARBA00004123"/>
    </source>
</evidence>
<feature type="region of interest" description="Disordered" evidence="11">
    <location>
        <begin position="1"/>
        <end position="22"/>
    </location>
</feature>
<dbReference type="InterPro" id="IPR050760">
    <property type="entry name" value="Period_circadian_regulator"/>
</dbReference>
<dbReference type="GO" id="GO:0032922">
    <property type="term" value="P:circadian regulation of gene expression"/>
    <property type="evidence" value="ECO:0007669"/>
    <property type="project" value="TreeGrafter"/>
</dbReference>
<dbReference type="InterPro" id="IPR013655">
    <property type="entry name" value="PAS_fold_3"/>
</dbReference>
<feature type="region of interest" description="Disordered" evidence="11">
    <location>
        <begin position="1090"/>
        <end position="1112"/>
    </location>
</feature>
<keyword evidence="14" id="KW-1185">Reference proteome</keyword>
<dbReference type="FunFam" id="3.30.450.20:FF:000013">
    <property type="entry name" value="Period circadian protein homolog 2"/>
    <property type="match status" value="1"/>
</dbReference>
<feature type="compositionally biased region" description="Basic residues" evidence="11">
    <location>
        <begin position="836"/>
        <end position="846"/>
    </location>
</feature>
<feature type="region of interest" description="Disordered" evidence="11">
    <location>
        <begin position="41"/>
        <end position="112"/>
    </location>
</feature>
<feature type="compositionally biased region" description="Polar residues" evidence="11">
    <location>
        <begin position="869"/>
        <end position="878"/>
    </location>
</feature>
<accession>A0A8C3LQ01</accession>
<dbReference type="InterPro" id="IPR057310">
    <property type="entry name" value="PER1-3_bHLH"/>
</dbReference>
<feature type="compositionally biased region" description="Low complexity" evidence="11">
    <location>
        <begin position="999"/>
        <end position="1009"/>
    </location>
</feature>
<dbReference type="GO" id="GO:0043153">
    <property type="term" value="P:entrainment of circadian clock by photoperiod"/>
    <property type="evidence" value="ECO:0007669"/>
    <property type="project" value="TreeGrafter"/>
</dbReference>
<keyword evidence="4" id="KW-0677">Repeat</keyword>
<dbReference type="SMART" id="SM00091">
    <property type="entry name" value="PAS"/>
    <property type="match status" value="2"/>
</dbReference>
<dbReference type="PANTHER" id="PTHR11269">
    <property type="entry name" value="PERIOD CIRCADIAN PROTEIN"/>
    <property type="match status" value="1"/>
</dbReference>
<evidence type="ECO:0000256" key="2">
    <source>
        <dbReference type="ARBA" id="ARBA00004496"/>
    </source>
</evidence>
<comment type="subcellular location">
    <subcellularLocation>
        <location evidence="2">Cytoplasm</location>
    </subcellularLocation>
    <subcellularLocation>
        <location evidence="1">Nucleus</location>
    </subcellularLocation>
</comment>
<dbReference type="Pfam" id="PF12114">
    <property type="entry name" value="Period_C"/>
    <property type="match status" value="1"/>
</dbReference>
<proteinExistence type="predicted"/>
<protein>
    <recommendedName>
        <fullName evidence="9">Period circadian protein homolog 2</fullName>
    </recommendedName>
    <alternativeName>
        <fullName evidence="10">Circadian clock protein PERIOD 2</fullName>
    </alternativeName>
</protein>
<feature type="compositionally biased region" description="Basic and acidic residues" evidence="11">
    <location>
        <begin position="567"/>
        <end position="581"/>
    </location>
</feature>
<feature type="domain" description="PAS" evidence="12">
    <location>
        <begin position="380"/>
        <end position="423"/>
    </location>
</feature>
<feature type="compositionally biased region" description="Low complexity" evidence="11">
    <location>
        <begin position="1134"/>
        <end position="1157"/>
    </location>
</feature>
<dbReference type="Pfam" id="PF08447">
    <property type="entry name" value="PAS_3"/>
    <property type="match status" value="1"/>
</dbReference>
<evidence type="ECO:0000256" key="11">
    <source>
        <dbReference type="SAM" id="MobiDB-lite"/>
    </source>
</evidence>
<feature type="region of interest" description="Disordered" evidence="11">
    <location>
        <begin position="991"/>
        <end position="1050"/>
    </location>
</feature>
<keyword evidence="8" id="KW-0539">Nucleus</keyword>
<evidence type="ECO:0000256" key="4">
    <source>
        <dbReference type="ARBA" id="ARBA00022737"/>
    </source>
</evidence>
<feature type="region of interest" description="Disordered" evidence="11">
    <location>
        <begin position="807"/>
        <end position="878"/>
    </location>
</feature>
<dbReference type="CDD" id="cd00130">
    <property type="entry name" value="PAS"/>
    <property type="match status" value="1"/>
</dbReference>
<dbReference type="FunFam" id="3.30.450.20:FF:000004">
    <property type="entry name" value="Period circadian protein homolog 3"/>
    <property type="match status" value="1"/>
</dbReference>
<evidence type="ECO:0000256" key="6">
    <source>
        <dbReference type="ARBA" id="ARBA00023108"/>
    </source>
</evidence>
<dbReference type="Pfam" id="PF21353">
    <property type="entry name" value="Per3-like_PAS-A"/>
    <property type="match status" value="1"/>
</dbReference>
<evidence type="ECO:0000256" key="5">
    <source>
        <dbReference type="ARBA" id="ARBA00023015"/>
    </source>
</evidence>
<feature type="compositionally biased region" description="Basic and acidic residues" evidence="11">
    <location>
        <begin position="99"/>
        <end position="111"/>
    </location>
</feature>
<dbReference type="Gene3D" id="3.30.450.20">
    <property type="entry name" value="PAS domain"/>
    <property type="match status" value="2"/>
</dbReference>
<feature type="compositionally biased region" description="Polar residues" evidence="11">
    <location>
        <begin position="1030"/>
        <end position="1044"/>
    </location>
</feature>
<dbReference type="Pfam" id="PF23170">
    <property type="entry name" value="bHLH_PER"/>
    <property type="match status" value="1"/>
</dbReference>
<keyword evidence="5" id="KW-0805">Transcription regulation</keyword>
<name>A0A8C3LQ01_CHRPC</name>
<dbReference type="PROSITE" id="PS50112">
    <property type="entry name" value="PAS"/>
    <property type="match status" value="1"/>
</dbReference>
<dbReference type="InterPro" id="IPR035965">
    <property type="entry name" value="PAS-like_dom_sf"/>
</dbReference>
<reference evidence="13" key="1">
    <citation type="submission" date="2025-08" db="UniProtKB">
        <authorList>
            <consortium name="Ensembl"/>
        </authorList>
    </citation>
    <scope>IDENTIFICATION</scope>
</reference>